<evidence type="ECO:0000313" key="4">
    <source>
        <dbReference type="Proteomes" id="UP000287166"/>
    </source>
</evidence>
<dbReference type="RefSeq" id="XP_027610059.1">
    <property type="nucleotide sequence ID" value="XM_027754258.1"/>
</dbReference>
<dbReference type="Pfam" id="PF05205">
    <property type="entry name" value="COMPASS-Shg1"/>
    <property type="match status" value="1"/>
</dbReference>
<dbReference type="GeneID" id="38776063"/>
<dbReference type="AlphaFoldDB" id="A0A401GAD2"/>
<evidence type="ECO:0000313" key="3">
    <source>
        <dbReference type="EMBL" id="GBE79146.1"/>
    </source>
</evidence>
<evidence type="ECO:0000256" key="1">
    <source>
        <dbReference type="SAM" id="MobiDB-lite"/>
    </source>
</evidence>
<dbReference type="STRING" id="139825.A0A401GAD2"/>
<feature type="domain" description="BOD1/SHG1" evidence="2">
    <location>
        <begin position="8"/>
        <end position="104"/>
    </location>
</feature>
<dbReference type="OrthoDB" id="5579731at2759"/>
<keyword evidence="4" id="KW-1185">Reference proteome</keyword>
<evidence type="ECO:0000259" key="2">
    <source>
        <dbReference type="Pfam" id="PF05205"/>
    </source>
</evidence>
<dbReference type="EMBL" id="BFAD01000002">
    <property type="protein sequence ID" value="GBE79146.1"/>
    <property type="molecule type" value="Genomic_DNA"/>
</dbReference>
<protein>
    <recommendedName>
        <fullName evidence="2">BOD1/SHG1 domain-containing protein</fullName>
    </recommendedName>
</protein>
<sequence length="184" mass="20265">MAIINPTQLVDEFKKSGEFDRLRRELLSQFRNGEGIASFMARVEDITRQKLASDQKLQYMPDAAASRELMQELDRYPIVERAVADVAMLSDPVFATGIRDSVKKILSEDRKVTSEIAPQTDANAPDVFRKVGCQTSNQSPPIPAVEGESRREGMDAVRAVGGTAEHAPPAHEQEEMDANAALPP</sequence>
<proteinExistence type="predicted"/>
<organism evidence="3 4">
    <name type="scientific">Sparassis crispa</name>
    <dbReference type="NCBI Taxonomy" id="139825"/>
    <lineage>
        <taxon>Eukaryota</taxon>
        <taxon>Fungi</taxon>
        <taxon>Dikarya</taxon>
        <taxon>Basidiomycota</taxon>
        <taxon>Agaricomycotina</taxon>
        <taxon>Agaricomycetes</taxon>
        <taxon>Polyporales</taxon>
        <taxon>Sparassidaceae</taxon>
        <taxon>Sparassis</taxon>
    </lineage>
</organism>
<comment type="caution">
    <text evidence="3">The sequence shown here is derived from an EMBL/GenBank/DDBJ whole genome shotgun (WGS) entry which is preliminary data.</text>
</comment>
<dbReference type="InterPro" id="IPR055264">
    <property type="entry name" value="BOD1/SHG1_dom"/>
</dbReference>
<dbReference type="InParanoid" id="A0A401GAD2"/>
<dbReference type="Proteomes" id="UP000287166">
    <property type="component" value="Unassembled WGS sequence"/>
</dbReference>
<accession>A0A401GAD2</accession>
<feature type="region of interest" description="Disordered" evidence="1">
    <location>
        <begin position="131"/>
        <end position="184"/>
    </location>
</feature>
<gene>
    <name evidence="3" type="ORF">SCP_0203430</name>
</gene>
<name>A0A401GAD2_9APHY</name>
<reference evidence="3 4" key="1">
    <citation type="journal article" date="2018" name="Sci. Rep.">
        <title>Genome sequence of the cauliflower mushroom Sparassis crispa (Hanabiratake) and its association with beneficial usage.</title>
        <authorList>
            <person name="Kiyama R."/>
            <person name="Furutani Y."/>
            <person name="Kawaguchi K."/>
            <person name="Nakanishi T."/>
        </authorList>
    </citation>
    <scope>NUCLEOTIDE SEQUENCE [LARGE SCALE GENOMIC DNA]</scope>
</reference>